<feature type="transmembrane region" description="Helical" evidence="1">
    <location>
        <begin position="20"/>
        <end position="38"/>
    </location>
</feature>
<dbReference type="EC" id="3.4.23.-" evidence="2"/>
<dbReference type="Gene3D" id="2.40.70.10">
    <property type="entry name" value="Acid Proteases"/>
    <property type="match status" value="1"/>
</dbReference>
<keyword evidence="2" id="KW-0378">Hydrolase</keyword>
<dbReference type="SUPFAM" id="SSF50630">
    <property type="entry name" value="Acid proteases"/>
    <property type="match status" value="1"/>
</dbReference>
<name>A0A3E0TUD8_9GAMM</name>
<evidence type="ECO:0000313" key="3">
    <source>
        <dbReference type="Proteomes" id="UP000256478"/>
    </source>
</evidence>
<evidence type="ECO:0000256" key="1">
    <source>
        <dbReference type="SAM" id="Phobius"/>
    </source>
</evidence>
<keyword evidence="1" id="KW-0812">Transmembrane</keyword>
<dbReference type="GO" id="GO:0006508">
    <property type="term" value="P:proteolysis"/>
    <property type="evidence" value="ECO:0007669"/>
    <property type="project" value="UniProtKB-KW"/>
</dbReference>
<dbReference type="CDD" id="cd05483">
    <property type="entry name" value="retropepsin_like_bacteria"/>
    <property type="match status" value="1"/>
</dbReference>
<keyword evidence="2" id="KW-0645">Protease</keyword>
<comment type="caution">
    <text evidence="2">The sequence shown here is derived from an EMBL/GenBank/DDBJ whole genome shotgun (WGS) entry which is preliminary data.</text>
</comment>
<evidence type="ECO:0000313" key="2">
    <source>
        <dbReference type="EMBL" id="REL28054.1"/>
    </source>
</evidence>
<dbReference type="InterPro" id="IPR011969">
    <property type="entry name" value="Clan_AA_Asp_peptidase_C"/>
</dbReference>
<keyword evidence="1" id="KW-1133">Transmembrane helix</keyword>
<dbReference type="GO" id="GO:0008233">
    <property type="term" value="F:peptidase activity"/>
    <property type="evidence" value="ECO:0007669"/>
    <property type="project" value="UniProtKB-KW"/>
</dbReference>
<accession>A0A3E0TUD8</accession>
<dbReference type="Pfam" id="PF13975">
    <property type="entry name" value="gag-asp_proteas"/>
    <property type="match status" value="1"/>
</dbReference>
<dbReference type="InterPro" id="IPR034122">
    <property type="entry name" value="Retropepsin-like_bacterial"/>
</dbReference>
<dbReference type="OrthoDB" id="185963at2"/>
<gene>
    <name evidence="2" type="ORF">DXX93_16790</name>
</gene>
<keyword evidence="1" id="KW-0472">Membrane</keyword>
<dbReference type="EMBL" id="QUOU01000001">
    <property type="protein sequence ID" value="REL28054.1"/>
    <property type="molecule type" value="Genomic_DNA"/>
</dbReference>
<reference evidence="2 3" key="1">
    <citation type="submission" date="2018-08" db="EMBL/GenBank/DDBJ databases">
        <title>Thalassotalea euphylliae genome.</title>
        <authorList>
            <person name="Summers S."/>
            <person name="Rice S.A."/>
            <person name="Freckelton M.L."/>
            <person name="Nedved B.T."/>
            <person name="Hadfield M.G."/>
        </authorList>
    </citation>
    <scope>NUCLEOTIDE SEQUENCE [LARGE SCALE GENOMIC DNA]</scope>
    <source>
        <strain evidence="2 3">H1</strain>
    </source>
</reference>
<dbReference type="InterPro" id="IPR021109">
    <property type="entry name" value="Peptidase_aspartic_dom_sf"/>
</dbReference>
<organism evidence="2 3">
    <name type="scientific">Thalassotalea euphylliae</name>
    <dbReference type="NCBI Taxonomy" id="1655234"/>
    <lineage>
        <taxon>Bacteria</taxon>
        <taxon>Pseudomonadati</taxon>
        <taxon>Pseudomonadota</taxon>
        <taxon>Gammaproteobacteria</taxon>
        <taxon>Alteromonadales</taxon>
        <taxon>Colwelliaceae</taxon>
        <taxon>Thalassotalea</taxon>
    </lineage>
</organism>
<dbReference type="Proteomes" id="UP000256478">
    <property type="component" value="Unassembled WGS sequence"/>
</dbReference>
<dbReference type="NCBIfam" id="TIGR02281">
    <property type="entry name" value="clan_AA_DTGA"/>
    <property type="match status" value="1"/>
</dbReference>
<sequence>MWKVNVKDNQNSAFGRSFIWIAWILALGILIFAFQGVLDRQWNPNQQPDSSLSSQGKASVTLKQNRSGHYITSGTINSEPVIFLLDTGATQVSIPASVAERLGLEGYGSYPVQTANGTVRVFRTKIQSLSIGNLYLYDVDAHINPGMQSDEILLGMSALKKVEFRQTGNQLVLQQR</sequence>
<protein>
    <submittedName>
        <fullName evidence="2">TIGR02281 family clan AA aspartic protease</fullName>
        <ecNumber evidence="2">3.4.23.-</ecNumber>
    </submittedName>
</protein>
<proteinExistence type="predicted"/>
<dbReference type="AlphaFoldDB" id="A0A3E0TUD8"/>